<dbReference type="SUPFAM" id="SSF52343">
    <property type="entry name" value="Ferredoxin reductase-like, C-terminal NADP-linked domain"/>
    <property type="match status" value="1"/>
</dbReference>
<dbReference type="GO" id="GO:0006221">
    <property type="term" value="P:pyrimidine nucleotide biosynthetic process"/>
    <property type="evidence" value="ECO:0007669"/>
    <property type="project" value="InterPro"/>
</dbReference>
<feature type="binding site" evidence="1">
    <location>
        <position position="237"/>
    </location>
    <ligand>
        <name>[2Fe-2S] cluster</name>
        <dbReference type="ChEBI" id="CHEBI:190135"/>
    </ligand>
</feature>
<evidence type="ECO:0000256" key="1">
    <source>
        <dbReference type="PIRSR" id="PIRSR006816-2"/>
    </source>
</evidence>
<evidence type="ECO:0000313" key="4">
    <source>
        <dbReference type="Proteomes" id="UP000644115"/>
    </source>
</evidence>
<comment type="cofactor">
    <cofactor evidence="1">
        <name>[2Fe-2S] cluster</name>
        <dbReference type="ChEBI" id="CHEBI:190135"/>
    </cofactor>
    <text evidence="1">Binds 1 [2Fe-2S] cluster per subunit.</text>
</comment>
<protein>
    <submittedName>
        <fullName evidence="3">Sulfide/dihydroorotate dehydrogenase-like FAD/NAD-binding protein</fullName>
    </submittedName>
</protein>
<dbReference type="PIRSF" id="PIRSF006816">
    <property type="entry name" value="Cyc3_hyd_g"/>
    <property type="match status" value="1"/>
</dbReference>
<dbReference type="PANTHER" id="PTHR43513">
    <property type="entry name" value="DIHYDROOROTATE DEHYDROGENASE B (NAD(+)), ELECTRON TRANSFER SUBUNIT"/>
    <property type="match status" value="1"/>
</dbReference>
<comment type="caution">
    <text evidence="3">The sequence shown here is derived from an EMBL/GenBank/DDBJ whole genome shotgun (WGS) entry which is preliminary data.</text>
</comment>
<dbReference type="AlphaFoldDB" id="A0A923SS00"/>
<gene>
    <name evidence="3" type="ORF">H8876_07675</name>
</gene>
<dbReference type="PROSITE" id="PS51384">
    <property type="entry name" value="FAD_FR"/>
    <property type="match status" value="1"/>
</dbReference>
<proteinExistence type="predicted"/>
<dbReference type="NCBIfam" id="NF004862">
    <property type="entry name" value="PRK06222.1"/>
    <property type="match status" value="1"/>
</dbReference>
<reference evidence="3" key="1">
    <citation type="submission" date="2020-08" db="EMBL/GenBank/DDBJ databases">
        <authorList>
            <person name="Liu C."/>
            <person name="Sun Q."/>
        </authorList>
    </citation>
    <scope>NUCLEOTIDE SEQUENCE</scope>
    <source>
        <strain evidence="3">BX16</strain>
    </source>
</reference>
<feature type="binding site" evidence="1">
    <location>
        <position position="222"/>
    </location>
    <ligand>
        <name>[2Fe-2S] cluster</name>
        <dbReference type="ChEBI" id="CHEBI:190135"/>
    </ligand>
</feature>
<dbReference type="InterPro" id="IPR050353">
    <property type="entry name" value="PyrK_electron_transfer"/>
</dbReference>
<dbReference type="EMBL" id="JACRWC010000099">
    <property type="protein sequence ID" value="MBC5999875.1"/>
    <property type="molecule type" value="Genomic_DNA"/>
</dbReference>
<dbReference type="Proteomes" id="UP000644115">
    <property type="component" value="Unassembled WGS sequence"/>
</dbReference>
<keyword evidence="1" id="KW-0001">2Fe-2S</keyword>
<keyword evidence="1" id="KW-0479">Metal-binding</keyword>
<dbReference type="RefSeq" id="WP_249287251.1">
    <property type="nucleotide sequence ID" value="NZ_JACRWC010000099.1"/>
</dbReference>
<keyword evidence="1" id="KW-0408">Iron</keyword>
<dbReference type="PANTHER" id="PTHR43513:SF3">
    <property type="entry name" value="DIHYDROOROTATE DEHYDROGENASE B (NAD(+)), ELECTRON TRANSFER SUBUNIT-RELATED"/>
    <property type="match status" value="1"/>
</dbReference>
<dbReference type="GO" id="GO:0051537">
    <property type="term" value="F:2 iron, 2 sulfur cluster binding"/>
    <property type="evidence" value="ECO:0007669"/>
    <property type="project" value="UniProtKB-KW"/>
</dbReference>
<dbReference type="Pfam" id="PF10418">
    <property type="entry name" value="DHODB_Fe-S_bind"/>
    <property type="match status" value="1"/>
</dbReference>
<keyword evidence="1" id="KW-0411">Iron-sulfur</keyword>
<dbReference type="SUPFAM" id="SSF63380">
    <property type="entry name" value="Riboflavin synthase domain-like"/>
    <property type="match status" value="1"/>
</dbReference>
<feature type="binding site" evidence="1">
    <location>
        <position position="225"/>
    </location>
    <ligand>
        <name>[2Fe-2S] cluster</name>
        <dbReference type="ChEBI" id="CHEBI:190135"/>
    </ligand>
</feature>
<dbReference type="CDD" id="cd06219">
    <property type="entry name" value="DHOD_e_trans_like1"/>
    <property type="match status" value="1"/>
</dbReference>
<keyword evidence="4" id="KW-1185">Reference proteome</keyword>
<accession>A0A923SS00</accession>
<feature type="domain" description="FAD-binding FR-type" evidence="2">
    <location>
        <begin position="1"/>
        <end position="95"/>
    </location>
</feature>
<sequence>MFKILSKRRLNPTMTWLVIDAPLVAKKARPGQFIILRTDEYGERIPLTMAGHDAEKGTIDLIYAAVGRTTMLMDQLEEGDYLLDVVGPLGKPTHMEGLKRVAVVGGGTGNALAYPLATGMHKEGIHVDMIAGFKNKEMVILEDEFKAGTDRLFLTTDDGSYGEKGFTTDKLKELIEAGNEYDEIVAVGPPVMMKFVCKIAEEYGIPSVASLTAYMIDGTGMCGGCRCVIGGENKFVCVDGPEFDGSLVDWDELIRRNSFYKDQEQEDAKHICRLTGGVRYYD</sequence>
<dbReference type="Gene3D" id="3.40.50.80">
    <property type="entry name" value="Nucleotide-binding domain of ferredoxin-NADP reductase (FNR) module"/>
    <property type="match status" value="1"/>
</dbReference>
<dbReference type="InterPro" id="IPR001433">
    <property type="entry name" value="OxRdtase_FAD/NAD-bd"/>
</dbReference>
<evidence type="ECO:0000313" key="3">
    <source>
        <dbReference type="EMBL" id="MBC5999875.1"/>
    </source>
</evidence>
<dbReference type="GO" id="GO:0050660">
    <property type="term" value="F:flavin adenine dinucleotide binding"/>
    <property type="evidence" value="ECO:0007669"/>
    <property type="project" value="InterPro"/>
</dbReference>
<dbReference type="InterPro" id="IPR017927">
    <property type="entry name" value="FAD-bd_FR_type"/>
</dbReference>
<organism evidence="3 4">
    <name type="scientific">Lentihominibacter faecis</name>
    <dbReference type="NCBI Taxonomy" id="2764712"/>
    <lineage>
        <taxon>Bacteria</taxon>
        <taxon>Bacillati</taxon>
        <taxon>Bacillota</taxon>
        <taxon>Clostridia</taxon>
        <taxon>Peptostreptococcales</taxon>
        <taxon>Anaerovoracaceae</taxon>
        <taxon>Lentihominibacter</taxon>
    </lineage>
</organism>
<dbReference type="InterPro" id="IPR012165">
    <property type="entry name" value="Cyt_c3_hydrogenase_gsu"/>
</dbReference>
<dbReference type="Pfam" id="PF00175">
    <property type="entry name" value="NAD_binding_1"/>
    <property type="match status" value="1"/>
</dbReference>
<dbReference type="InterPro" id="IPR019480">
    <property type="entry name" value="Dihydroorotate_DH_Fe-S-bd"/>
</dbReference>
<evidence type="ECO:0000259" key="2">
    <source>
        <dbReference type="PROSITE" id="PS51384"/>
    </source>
</evidence>
<name>A0A923SS00_9FIRM</name>
<dbReference type="InterPro" id="IPR039261">
    <property type="entry name" value="FNR_nucleotide-bd"/>
</dbReference>
<dbReference type="InterPro" id="IPR017938">
    <property type="entry name" value="Riboflavin_synthase-like_b-brl"/>
</dbReference>
<dbReference type="GO" id="GO:0046872">
    <property type="term" value="F:metal ion binding"/>
    <property type="evidence" value="ECO:0007669"/>
    <property type="project" value="UniProtKB-KW"/>
</dbReference>
<dbReference type="GO" id="GO:0016491">
    <property type="term" value="F:oxidoreductase activity"/>
    <property type="evidence" value="ECO:0007669"/>
    <property type="project" value="InterPro"/>
</dbReference>
<dbReference type="Gene3D" id="2.40.30.10">
    <property type="entry name" value="Translation factors"/>
    <property type="match status" value="1"/>
</dbReference>